<keyword evidence="1" id="KW-0472">Membrane</keyword>
<dbReference type="EMBL" id="CP077089">
    <property type="protein sequence ID" value="QXI08753.1"/>
    <property type="molecule type" value="Genomic_DNA"/>
</dbReference>
<evidence type="ECO:0000313" key="3">
    <source>
        <dbReference type="Proteomes" id="UP000646386"/>
    </source>
</evidence>
<keyword evidence="3" id="KW-1185">Reference proteome</keyword>
<sequence>MFSHESIPLIIIFIIMLLAVLVAFLHPVHAFYSWLRRRRERSAAEIAREADSR</sequence>
<organism evidence="2 3">
    <name type="scientific">Pseudomonas tensinigenes</name>
    <dbReference type="NCBI Taxonomy" id="2745511"/>
    <lineage>
        <taxon>Bacteria</taxon>
        <taxon>Pseudomonadati</taxon>
        <taxon>Pseudomonadota</taxon>
        <taxon>Gammaproteobacteria</taxon>
        <taxon>Pseudomonadales</taxon>
        <taxon>Pseudomonadaceae</taxon>
        <taxon>Pseudomonas</taxon>
    </lineage>
</organism>
<accession>A0ABX8Q514</accession>
<protein>
    <submittedName>
        <fullName evidence="2">Uncharacterized protein</fullName>
    </submittedName>
</protein>
<gene>
    <name evidence="2" type="ORF">HU718_013955</name>
</gene>
<reference evidence="2 3" key="1">
    <citation type="journal article" date="2020" name="Microorganisms">
        <title>Reliable Identification of Environmental Pseudomonas Isolates Using the rpoD Gene.</title>
        <authorList>
            <consortium name="The Broad Institute Genome Sequencing Platform"/>
            <person name="Girard L."/>
            <person name="Lood C."/>
            <person name="Rokni-Zadeh H."/>
            <person name="van Noort V."/>
            <person name="Lavigne R."/>
            <person name="De Mot R."/>
        </authorList>
    </citation>
    <scope>NUCLEOTIDE SEQUENCE [LARGE SCALE GENOMIC DNA]</scope>
    <source>
        <strain evidence="2 3">ZA 5.3</strain>
    </source>
</reference>
<dbReference type="Proteomes" id="UP000646386">
    <property type="component" value="Chromosome"/>
</dbReference>
<proteinExistence type="predicted"/>
<name>A0ABX8Q514_9PSED</name>
<evidence type="ECO:0000313" key="2">
    <source>
        <dbReference type="EMBL" id="QXI08753.1"/>
    </source>
</evidence>
<keyword evidence="1" id="KW-1133">Transmembrane helix</keyword>
<evidence type="ECO:0000256" key="1">
    <source>
        <dbReference type="SAM" id="Phobius"/>
    </source>
</evidence>
<dbReference type="RefSeq" id="WP_016984201.1">
    <property type="nucleotide sequence ID" value="NZ_CP077089.1"/>
</dbReference>
<keyword evidence="1" id="KW-0812">Transmembrane</keyword>
<feature type="transmembrane region" description="Helical" evidence="1">
    <location>
        <begin position="6"/>
        <end position="32"/>
    </location>
</feature>
<reference evidence="2 3" key="2">
    <citation type="journal article" date="2021" name="Microorganisms">
        <title>The Ever-Expanding Pseudomonas Genus: Description of 43 New Species and Partition of the Pseudomonas putida Group.</title>
        <authorList>
            <person name="Girard L."/>
            <person name="Lood C."/>
            <person name="Hofte M."/>
            <person name="Vandamme P."/>
            <person name="Rokni-Zadeh H."/>
            <person name="van Noort V."/>
            <person name="Lavigne R."/>
            <person name="De Mot R."/>
        </authorList>
    </citation>
    <scope>NUCLEOTIDE SEQUENCE [LARGE SCALE GENOMIC DNA]</scope>
    <source>
        <strain evidence="2 3">ZA 5.3</strain>
    </source>
</reference>